<evidence type="ECO:0000313" key="2">
    <source>
        <dbReference type="Proteomes" id="UP000807504"/>
    </source>
</evidence>
<dbReference type="AlphaFoldDB" id="A0A8T0EWG5"/>
<name>A0A8T0EWG5_ARGBR</name>
<reference evidence="1" key="1">
    <citation type="journal article" date="2020" name="bioRxiv">
        <title>Chromosome-level reference genome of the European wasp spider Argiope bruennichi: a resource for studies on range expansion and evolutionary adaptation.</title>
        <authorList>
            <person name="Sheffer M.M."/>
            <person name="Hoppe A."/>
            <person name="Krehenwinkel H."/>
            <person name="Uhl G."/>
            <person name="Kuss A.W."/>
            <person name="Jensen L."/>
            <person name="Jensen C."/>
            <person name="Gillespie R.G."/>
            <person name="Hoff K.J."/>
            <person name="Prost S."/>
        </authorList>
    </citation>
    <scope>NUCLEOTIDE SEQUENCE</scope>
</reference>
<organism evidence="1 2">
    <name type="scientific">Argiope bruennichi</name>
    <name type="common">Wasp spider</name>
    <name type="synonym">Aranea bruennichi</name>
    <dbReference type="NCBI Taxonomy" id="94029"/>
    <lineage>
        <taxon>Eukaryota</taxon>
        <taxon>Metazoa</taxon>
        <taxon>Ecdysozoa</taxon>
        <taxon>Arthropoda</taxon>
        <taxon>Chelicerata</taxon>
        <taxon>Arachnida</taxon>
        <taxon>Araneae</taxon>
        <taxon>Araneomorphae</taxon>
        <taxon>Entelegynae</taxon>
        <taxon>Araneoidea</taxon>
        <taxon>Araneidae</taxon>
        <taxon>Argiope</taxon>
    </lineage>
</organism>
<comment type="caution">
    <text evidence="1">The sequence shown here is derived from an EMBL/GenBank/DDBJ whole genome shotgun (WGS) entry which is preliminary data.</text>
</comment>
<sequence length="141" mass="17034">MPVILLEKRRKYCYFLEKKICFLLQLKHSDSELKNGDLCSWKQNCDPQRDDEWNSSTLSVECEETPIAKVMMKNHFFMSCMVPLSQMLVVNWRQKLLSLIFEDDSNPDFYLKLQRNSRRLFSRIQNELQETWKYSTCYGWI</sequence>
<dbReference type="EMBL" id="JABXBU010001863">
    <property type="protein sequence ID" value="KAF8782440.1"/>
    <property type="molecule type" value="Genomic_DNA"/>
</dbReference>
<dbReference type="Proteomes" id="UP000807504">
    <property type="component" value="Unassembled WGS sequence"/>
</dbReference>
<keyword evidence="2" id="KW-1185">Reference proteome</keyword>
<accession>A0A8T0EWG5</accession>
<evidence type="ECO:0000313" key="1">
    <source>
        <dbReference type="EMBL" id="KAF8782440.1"/>
    </source>
</evidence>
<protein>
    <submittedName>
        <fullName evidence="1">Uncharacterized protein</fullName>
    </submittedName>
</protein>
<gene>
    <name evidence="1" type="ORF">HNY73_012726</name>
</gene>
<proteinExistence type="predicted"/>
<reference evidence="1" key="2">
    <citation type="submission" date="2020-06" db="EMBL/GenBank/DDBJ databases">
        <authorList>
            <person name="Sheffer M."/>
        </authorList>
    </citation>
    <scope>NUCLEOTIDE SEQUENCE</scope>
</reference>